<protein>
    <recommendedName>
        <fullName evidence="5">Flagellar hook-associated protein 2</fullName>
        <shortName evidence="5">HAP2</shortName>
    </recommendedName>
    <alternativeName>
        <fullName evidence="5">Flagellar cap protein</fullName>
    </alternativeName>
</protein>
<name>A0A0E3Z5E4_9GAMM</name>
<evidence type="ECO:0000256" key="1">
    <source>
        <dbReference type="ARBA" id="ARBA00009764"/>
    </source>
</evidence>
<comment type="similarity">
    <text evidence="1 5">Belongs to the FliD family.</text>
</comment>
<reference evidence="8 9" key="1">
    <citation type="journal article" date="2015" name="Genome Announc.">
        <title>Complete Genome Sequence of Pseudoxanthomonas suwonensis Strain J1, a Cellulose-Degrading Bacterium Isolated from Leaf- and Wood-Enriched Soil.</title>
        <authorList>
            <person name="Hou L."/>
            <person name="Jiang J."/>
            <person name="Xu Z."/>
            <person name="Zhou Y."/>
            <person name="Leung F.C."/>
        </authorList>
    </citation>
    <scope>NUCLEOTIDE SEQUENCE [LARGE SCALE GENOMIC DNA]</scope>
    <source>
        <strain evidence="8 9">J1</strain>
    </source>
</reference>
<dbReference type="PANTHER" id="PTHR30288">
    <property type="entry name" value="FLAGELLAR CAP/ASSEMBLY PROTEIN FLID"/>
    <property type="match status" value="1"/>
</dbReference>
<evidence type="ECO:0000313" key="8">
    <source>
        <dbReference type="EMBL" id="AKC87992.1"/>
    </source>
</evidence>
<dbReference type="EMBL" id="CP011144">
    <property type="protein sequence ID" value="AKC87992.1"/>
    <property type="molecule type" value="Genomic_DNA"/>
</dbReference>
<dbReference type="Pfam" id="PF07196">
    <property type="entry name" value="Flagellin_IN"/>
    <property type="match status" value="1"/>
</dbReference>
<dbReference type="KEGG" id="psuw:WQ53_15675"/>
<gene>
    <name evidence="8" type="ORF">WQ53_15675</name>
</gene>
<dbReference type="InterPro" id="IPR010809">
    <property type="entry name" value="FliD_C"/>
</dbReference>
<comment type="subcellular location">
    <subcellularLocation>
        <location evidence="5">Secreted</location>
    </subcellularLocation>
    <subcellularLocation>
        <location evidence="5">Bacterial flagellum</location>
    </subcellularLocation>
</comment>
<sequence>MADYSFGYGGVGSSLDISGIVSQLVAADRAPMDARLTKLESNTKFKISGLGTVTSAFSTLKTALEALKKVDSLEARTVKSVSADSSNGVDNVLSASGSKGIPVGSYQVEVLSLASAHKLVGAGVTEDATFGAGRLSLSIGGEAVEIEVGEGNTLADVRSAINKAAQNLGVQASLLKSDAGLHLAVGSDKTGASHVVSLQVLEGGSDLAGLVAGLEERSPASDARVSIDGLVTTSASNKIGDAVPGLTLELKKTGTSTVNVGSDPAASRAAVQGFVNAYNGAIKALGSVTSFNAGSNTPSSLTGDAQIRGAASQLRNVLGNLLGELAASGLDARTLGLQTQGYPNPDGTLVLDAAKFDAALAAEPGKVAAAFTGDQGLAARLAAVVDNYVGSNGAFTLRNKTLNDQLKDVAKQRETLDLRMESVAARYKAQFVALDSLMGQMTTTSNYLAQQLTAIAAQTSSR</sequence>
<dbReference type="InterPro" id="IPR010810">
    <property type="entry name" value="Flagellin_hook_IN_motif"/>
</dbReference>
<accession>A0A0E3Z5E4</accession>
<dbReference type="GO" id="GO:0071973">
    <property type="term" value="P:bacterial-type flagellum-dependent cell motility"/>
    <property type="evidence" value="ECO:0007669"/>
    <property type="project" value="TreeGrafter"/>
</dbReference>
<evidence type="ECO:0000313" key="9">
    <source>
        <dbReference type="Proteomes" id="UP000033067"/>
    </source>
</evidence>
<keyword evidence="4 5" id="KW-0975">Bacterial flagellum</keyword>
<keyword evidence="3" id="KW-0175">Coiled coil</keyword>
<dbReference type="GO" id="GO:0007155">
    <property type="term" value="P:cell adhesion"/>
    <property type="evidence" value="ECO:0007669"/>
    <property type="project" value="InterPro"/>
</dbReference>
<dbReference type="InterPro" id="IPR040026">
    <property type="entry name" value="FliD"/>
</dbReference>
<evidence type="ECO:0000256" key="4">
    <source>
        <dbReference type="ARBA" id="ARBA00023143"/>
    </source>
</evidence>
<dbReference type="RefSeq" id="WP_052633616.1">
    <property type="nucleotide sequence ID" value="NZ_CP011144.1"/>
</dbReference>
<dbReference type="InterPro" id="IPR003481">
    <property type="entry name" value="FliD_N"/>
</dbReference>
<evidence type="ECO:0000256" key="3">
    <source>
        <dbReference type="ARBA" id="ARBA00023054"/>
    </source>
</evidence>
<dbReference type="GO" id="GO:0005576">
    <property type="term" value="C:extracellular region"/>
    <property type="evidence" value="ECO:0007669"/>
    <property type="project" value="UniProtKB-SubCell"/>
</dbReference>
<dbReference type="Proteomes" id="UP000033067">
    <property type="component" value="Chromosome"/>
</dbReference>
<dbReference type="Pfam" id="PF02465">
    <property type="entry name" value="FliD_N"/>
    <property type="match status" value="1"/>
</dbReference>
<dbReference type="Pfam" id="PF07195">
    <property type="entry name" value="FliD_C"/>
    <property type="match status" value="1"/>
</dbReference>
<proteinExistence type="inferred from homology"/>
<evidence type="ECO:0000256" key="2">
    <source>
        <dbReference type="ARBA" id="ARBA00011255"/>
    </source>
</evidence>
<comment type="function">
    <text evidence="5">Required for morphogenesis and for the elongation of the flagellar filament by facilitating polymerization of the flagellin monomers at the tip of growing filament. Forms a capping structure, which prevents flagellin subunits (transported through the central channel of the flagellum) from leaking out without polymerization at the distal end.</text>
</comment>
<feature type="domain" description="Flagellar hook-associated protein 2 N-terminal" evidence="6">
    <location>
        <begin position="13"/>
        <end position="117"/>
    </location>
</feature>
<dbReference type="AlphaFoldDB" id="A0A0E3Z5E4"/>
<dbReference type="PANTHER" id="PTHR30288:SF0">
    <property type="entry name" value="FLAGELLAR HOOK-ASSOCIATED PROTEIN 2"/>
    <property type="match status" value="1"/>
</dbReference>
<keyword evidence="5" id="KW-0964">Secreted</keyword>
<dbReference type="PATRIC" id="fig|314722.6.peg.3393"/>
<comment type="subunit">
    <text evidence="2 5">Homopentamer.</text>
</comment>
<feature type="domain" description="Flagellar hook-associated protein 2 C-terminal" evidence="7">
    <location>
        <begin position="220"/>
        <end position="442"/>
    </location>
</feature>
<evidence type="ECO:0000256" key="5">
    <source>
        <dbReference type="RuleBase" id="RU362066"/>
    </source>
</evidence>
<organism evidence="8 9">
    <name type="scientific">Pseudoxanthomonas suwonensis</name>
    <dbReference type="NCBI Taxonomy" id="314722"/>
    <lineage>
        <taxon>Bacteria</taxon>
        <taxon>Pseudomonadati</taxon>
        <taxon>Pseudomonadota</taxon>
        <taxon>Gammaproteobacteria</taxon>
        <taxon>Lysobacterales</taxon>
        <taxon>Lysobacteraceae</taxon>
        <taxon>Pseudoxanthomonas</taxon>
    </lineage>
</organism>
<evidence type="ECO:0000259" key="7">
    <source>
        <dbReference type="Pfam" id="PF07195"/>
    </source>
</evidence>
<dbReference type="GO" id="GO:0009421">
    <property type="term" value="C:bacterial-type flagellum filament cap"/>
    <property type="evidence" value="ECO:0007669"/>
    <property type="project" value="InterPro"/>
</dbReference>
<keyword evidence="9" id="KW-1185">Reference proteome</keyword>
<dbReference type="OrthoDB" id="5980200at2"/>
<evidence type="ECO:0000259" key="6">
    <source>
        <dbReference type="Pfam" id="PF02465"/>
    </source>
</evidence>
<dbReference type="GO" id="GO:0009424">
    <property type="term" value="C:bacterial-type flagellum hook"/>
    <property type="evidence" value="ECO:0007669"/>
    <property type="project" value="UniProtKB-UniRule"/>
</dbReference>